<dbReference type="InterPro" id="IPR042100">
    <property type="entry name" value="Bug_dom1"/>
</dbReference>
<keyword evidence="3" id="KW-1185">Reference proteome</keyword>
<evidence type="ECO:0000313" key="2">
    <source>
        <dbReference type="EMBL" id="OWT56232.1"/>
    </source>
</evidence>
<proteinExistence type="inferred from homology"/>
<dbReference type="SUPFAM" id="SSF53850">
    <property type="entry name" value="Periplasmic binding protein-like II"/>
    <property type="match status" value="1"/>
</dbReference>
<evidence type="ECO:0008006" key="4">
    <source>
        <dbReference type="Google" id="ProtNLM"/>
    </source>
</evidence>
<dbReference type="EMBL" id="NJIH01000011">
    <property type="protein sequence ID" value="OWT56232.1"/>
    <property type="molecule type" value="Genomic_DNA"/>
</dbReference>
<sequence>MRVASTLRQQFRNLISIGMAVGILFSGAARAAGYPSRPITLIVPYAAGTNADMLAREVAPRMGARLGQPIVVVNKPGAGAIIGTQSVAQSAPDGYTLLFGATQTAINPSLYKKLPYDTMKALRPVVRVSNQPMVMVIDKSMPARTVSEFVAYAKKHPDKLNYADTGTGNSVHLAGAFFTSESSVRIQRVSFNSFGDLMSGMMRGDINLLFYPYQAVAGQISAGSLRALATTGDKRAAFLPNLPTMVELGYKGFVLPAWQGIFVPAKTPESIVDALYHSVADALKDPKVQEKFLKTGTEVRVESPQQFEKFFQEQVNKYRGLVKMTGATVN</sequence>
<organism evidence="2 3">
    <name type="scientific">Candidimonas nitroreducens</name>
    <dbReference type="NCBI Taxonomy" id="683354"/>
    <lineage>
        <taxon>Bacteria</taxon>
        <taxon>Pseudomonadati</taxon>
        <taxon>Pseudomonadota</taxon>
        <taxon>Betaproteobacteria</taxon>
        <taxon>Burkholderiales</taxon>
        <taxon>Alcaligenaceae</taxon>
        <taxon>Candidimonas</taxon>
    </lineage>
</organism>
<gene>
    <name evidence="2" type="ORF">CEY11_19615</name>
</gene>
<name>A0A225M6B8_9BURK</name>
<evidence type="ECO:0000256" key="1">
    <source>
        <dbReference type="ARBA" id="ARBA00006987"/>
    </source>
</evidence>
<dbReference type="CDD" id="cd13578">
    <property type="entry name" value="PBP2_Bug27"/>
    <property type="match status" value="1"/>
</dbReference>
<dbReference type="PANTHER" id="PTHR42928:SF5">
    <property type="entry name" value="BLR1237 PROTEIN"/>
    <property type="match status" value="1"/>
</dbReference>
<protein>
    <recommendedName>
        <fullName evidence="4">ABC transporter substrate-binding protein</fullName>
    </recommendedName>
</protein>
<dbReference type="RefSeq" id="WP_088605109.1">
    <property type="nucleotide sequence ID" value="NZ_NJIH01000011.1"/>
</dbReference>
<dbReference type="Pfam" id="PF03401">
    <property type="entry name" value="TctC"/>
    <property type="match status" value="1"/>
</dbReference>
<accession>A0A225M6B8</accession>
<reference evidence="3" key="1">
    <citation type="submission" date="2017-06" db="EMBL/GenBank/DDBJ databases">
        <title>Herbaspirillum phytohormonus sp. nov., isolated from the root nodule of Robinia pseudoacacia in lead-zinc mine.</title>
        <authorList>
            <person name="Fan M."/>
            <person name="Lin Y."/>
        </authorList>
    </citation>
    <scope>NUCLEOTIDE SEQUENCE [LARGE SCALE GENOMIC DNA]</scope>
    <source>
        <strain evidence="3">SC-089</strain>
    </source>
</reference>
<evidence type="ECO:0000313" key="3">
    <source>
        <dbReference type="Proteomes" id="UP000214603"/>
    </source>
</evidence>
<dbReference type="PANTHER" id="PTHR42928">
    <property type="entry name" value="TRICARBOXYLATE-BINDING PROTEIN"/>
    <property type="match status" value="1"/>
</dbReference>
<dbReference type="Proteomes" id="UP000214603">
    <property type="component" value="Unassembled WGS sequence"/>
</dbReference>
<dbReference type="Gene3D" id="3.40.190.10">
    <property type="entry name" value="Periplasmic binding protein-like II"/>
    <property type="match status" value="1"/>
</dbReference>
<dbReference type="PIRSF" id="PIRSF017082">
    <property type="entry name" value="YflP"/>
    <property type="match status" value="1"/>
</dbReference>
<dbReference type="AlphaFoldDB" id="A0A225M6B8"/>
<dbReference type="InterPro" id="IPR005064">
    <property type="entry name" value="BUG"/>
</dbReference>
<comment type="caution">
    <text evidence="2">The sequence shown here is derived from an EMBL/GenBank/DDBJ whole genome shotgun (WGS) entry which is preliminary data.</text>
</comment>
<dbReference type="Gene3D" id="3.40.190.150">
    <property type="entry name" value="Bordetella uptake gene, domain 1"/>
    <property type="match status" value="1"/>
</dbReference>
<comment type="similarity">
    <text evidence="1">Belongs to the UPF0065 (bug) family.</text>
</comment>
<dbReference type="OrthoDB" id="7250553at2"/>